<accession>A0A328YS42</accession>
<reference evidence="1 2" key="1">
    <citation type="submission" date="2018-06" db="EMBL/GenBank/DDBJ databases">
        <title>Genomic Encyclopedia of Archaeal and Bacterial Type Strains, Phase II (KMG-II): from individual species to whole genera.</title>
        <authorList>
            <person name="Goeker M."/>
        </authorList>
    </citation>
    <scope>NUCLEOTIDE SEQUENCE [LARGE SCALE GENOMIC DNA]</scope>
    <source>
        <strain evidence="1 2">DSM 25663</strain>
    </source>
</reference>
<evidence type="ECO:0000313" key="1">
    <source>
        <dbReference type="EMBL" id="RAR72926.1"/>
    </source>
</evidence>
<dbReference type="AlphaFoldDB" id="A0A328YS42"/>
<sequence>MATQKGILPLVGTLGGVNFYYRKGKPVARKAGGGFNGKAIKTKPNMVRVRENGSEFGHCSRVKSAFRQALYPFLEHYSDGRLHGRMMSLFQEIKKLDTVSARGLRTVENGILTLEGRALFKSFRFTPSFIFEHKVPMKAHYDAEGCVYTIEHLDLSQVKFPKGATHIELKFGVLGVAFDARIYNMFMAPPMVFEKGEHPGTFAMTPTHLPEVGLHRFAFLGVCFYQELHGVRYVLREDGNVGVAVVG</sequence>
<dbReference type="EMBL" id="QLSZ01000004">
    <property type="protein sequence ID" value="RAR72926.1"/>
    <property type="molecule type" value="Genomic_DNA"/>
</dbReference>
<evidence type="ECO:0000313" key="2">
    <source>
        <dbReference type="Proteomes" id="UP000248840"/>
    </source>
</evidence>
<gene>
    <name evidence="1" type="ORF">CLV55_104187</name>
</gene>
<keyword evidence="2" id="KW-1185">Reference proteome</keyword>
<name>A0A328YS42_9FLAO</name>
<dbReference type="OrthoDB" id="645138at2"/>
<comment type="caution">
    <text evidence="1">The sequence shown here is derived from an EMBL/GenBank/DDBJ whole genome shotgun (WGS) entry which is preliminary data.</text>
</comment>
<proteinExistence type="predicted"/>
<organism evidence="1 2">
    <name type="scientific">Flavobacterium aciduliphilum</name>
    <dbReference type="NCBI Taxonomy" id="1101402"/>
    <lineage>
        <taxon>Bacteria</taxon>
        <taxon>Pseudomonadati</taxon>
        <taxon>Bacteroidota</taxon>
        <taxon>Flavobacteriia</taxon>
        <taxon>Flavobacteriales</taxon>
        <taxon>Flavobacteriaceae</taxon>
        <taxon>Flavobacterium</taxon>
    </lineage>
</organism>
<protein>
    <submittedName>
        <fullName evidence="1">Uncharacterized protein</fullName>
    </submittedName>
</protein>
<dbReference type="RefSeq" id="WP_112112912.1">
    <property type="nucleotide sequence ID" value="NZ_QLSZ01000004.1"/>
</dbReference>
<dbReference type="Proteomes" id="UP000248840">
    <property type="component" value="Unassembled WGS sequence"/>
</dbReference>